<evidence type="ECO:0000256" key="1">
    <source>
        <dbReference type="SAM" id="Coils"/>
    </source>
</evidence>
<organism evidence="3 4">
    <name type="scientific">Priapulus caudatus</name>
    <name type="common">Priapulid worm</name>
    <dbReference type="NCBI Taxonomy" id="37621"/>
    <lineage>
        <taxon>Eukaryota</taxon>
        <taxon>Metazoa</taxon>
        <taxon>Ecdysozoa</taxon>
        <taxon>Scalidophora</taxon>
        <taxon>Priapulida</taxon>
        <taxon>Priapulimorpha</taxon>
        <taxon>Priapulimorphida</taxon>
        <taxon>Priapulidae</taxon>
        <taxon>Priapulus</taxon>
    </lineage>
</organism>
<accession>A0ABM1F6X2</accession>
<keyword evidence="3" id="KW-1185">Reference proteome</keyword>
<name>A0ABM1F6X2_PRICU</name>
<reference evidence="4" key="1">
    <citation type="submission" date="2025-08" db="UniProtKB">
        <authorList>
            <consortium name="RefSeq"/>
        </authorList>
    </citation>
    <scope>IDENTIFICATION</scope>
</reference>
<gene>
    <name evidence="4" type="primary">LOC106820163</name>
</gene>
<keyword evidence="1" id="KW-0175">Coiled coil</keyword>
<feature type="coiled-coil region" evidence="1">
    <location>
        <begin position="153"/>
        <end position="183"/>
    </location>
</feature>
<evidence type="ECO:0000256" key="2">
    <source>
        <dbReference type="SAM" id="MobiDB-lite"/>
    </source>
</evidence>
<sequence>MAWVLVKWVEEPPMWDVVEVSECCKELKFLAATKTLKKAIGKVFDFPWGEETGPAYVLDFGKQNTMENKRTEAALELEKSKPAGKGLRPKKRKVLDGEELESSSENCSAETTSTSTSRKVKKVDSFRRDQNLFDDLERKKRDESNTAEVCGKCEKYDRLKKKYREQKERIRSLEKEVKQYKDIAADAGCLVNSRY</sequence>
<dbReference type="RefSeq" id="XP_014680193.1">
    <property type="nucleotide sequence ID" value="XM_014824707.1"/>
</dbReference>
<proteinExistence type="predicted"/>
<evidence type="ECO:0000313" key="4">
    <source>
        <dbReference type="RefSeq" id="XP_014680193.1"/>
    </source>
</evidence>
<protein>
    <submittedName>
        <fullName evidence="4">Uncharacterized protein LOC106820163</fullName>
    </submittedName>
</protein>
<evidence type="ECO:0000313" key="3">
    <source>
        <dbReference type="Proteomes" id="UP000695022"/>
    </source>
</evidence>
<dbReference type="Proteomes" id="UP000695022">
    <property type="component" value="Unplaced"/>
</dbReference>
<feature type="region of interest" description="Disordered" evidence="2">
    <location>
        <begin position="77"/>
        <end position="114"/>
    </location>
</feature>
<dbReference type="GeneID" id="106820163"/>